<evidence type="ECO:0000256" key="1">
    <source>
        <dbReference type="SAM" id="Phobius"/>
    </source>
</evidence>
<dbReference type="KEGG" id="cwo:Cwoe_3314"/>
<organism evidence="2 3">
    <name type="scientific">Conexibacter woesei (strain DSM 14684 / CCUG 47730 / CIP 108061 / JCM 11494 / NBRC 100937 / ID131577)</name>
    <dbReference type="NCBI Taxonomy" id="469383"/>
    <lineage>
        <taxon>Bacteria</taxon>
        <taxon>Bacillati</taxon>
        <taxon>Actinomycetota</taxon>
        <taxon>Thermoleophilia</taxon>
        <taxon>Solirubrobacterales</taxon>
        <taxon>Conexibacteraceae</taxon>
        <taxon>Conexibacter</taxon>
    </lineage>
</organism>
<evidence type="ECO:0000313" key="3">
    <source>
        <dbReference type="Proteomes" id="UP000008229"/>
    </source>
</evidence>
<keyword evidence="1" id="KW-0472">Membrane</keyword>
<evidence type="ECO:0000313" key="2">
    <source>
        <dbReference type="EMBL" id="ADB51732.1"/>
    </source>
</evidence>
<accession>D3FF15</accession>
<dbReference type="HOGENOM" id="CLU_2878144_0_0_11"/>
<name>D3FF15_CONWI</name>
<proteinExistence type="predicted"/>
<keyword evidence="1" id="KW-0812">Transmembrane</keyword>
<dbReference type="EMBL" id="CP001854">
    <property type="protein sequence ID" value="ADB51732.1"/>
    <property type="molecule type" value="Genomic_DNA"/>
</dbReference>
<sequence precursor="true">MSNRLVIAFIVLGDAALVALGASLVLGVGLLVELAVIFLLAHKIYRPWWERRYGEGRDAEGLP</sequence>
<gene>
    <name evidence="2" type="ordered locus">Cwoe_3314</name>
</gene>
<dbReference type="RefSeq" id="WP_012934783.1">
    <property type="nucleotide sequence ID" value="NC_013739.1"/>
</dbReference>
<protein>
    <submittedName>
        <fullName evidence="2">Uncharacterized protein</fullName>
    </submittedName>
</protein>
<feature type="transmembrane region" description="Helical" evidence="1">
    <location>
        <begin position="6"/>
        <end position="39"/>
    </location>
</feature>
<dbReference type="STRING" id="469383.Cwoe_3314"/>
<reference evidence="3" key="2">
    <citation type="submission" date="2010-01" db="EMBL/GenBank/DDBJ databases">
        <title>The complete genome of Conexibacter woesei DSM 14684.</title>
        <authorList>
            <consortium name="US DOE Joint Genome Institute (JGI-PGF)"/>
            <person name="Lucas S."/>
            <person name="Copeland A."/>
            <person name="Lapidus A."/>
            <person name="Glavina del Rio T."/>
            <person name="Dalin E."/>
            <person name="Tice H."/>
            <person name="Bruce D."/>
            <person name="Goodwin L."/>
            <person name="Pitluck S."/>
            <person name="Kyrpides N."/>
            <person name="Mavromatis K."/>
            <person name="Ivanova N."/>
            <person name="Mikhailova N."/>
            <person name="Chertkov O."/>
            <person name="Brettin T."/>
            <person name="Detter J.C."/>
            <person name="Han C."/>
            <person name="Larimer F."/>
            <person name="Land M."/>
            <person name="Hauser L."/>
            <person name="Markowitz V."/>
            <person name="Cheng J.-F."/>
            <person name="Hugenholtz P."/>
            <person name="Woyke T."/>
            <person name="Wu D."/>
            <person name="Pukall R."/>
            <person name="Steenblock K."/>
            <person name="Schneider S."/>
            <person name="Klenk H.-P."/>
            <person name="Eisen J.A."/>
        </authorList>
    </citation>
    <scope>NUCLEOTIDE SEQUENCE [LARGE SCALE GENOMIC DNA]</scope>
    <source>
        <strain evidence="3">DSM 14684 / CIP 108061 / JCM 11494 / NBRC 100937 / ID131577</strain>
    </source>
</reference>
<dbReference type="Proteomes" id="UP000008229">
    <property type="component" value="Chromosome"/>
</dbReference>
<keyword evidence="3" id="KW-1185">Reference proteome</keyword>
<keyword evidence="1" id="KW-1133">Transmembrane helix</keyword>
<reference evidence="2 3" key="1">
    <citation type="journal article" date="2010" name="Stand. Genomic Sci.">
        <title>Complete genome sequence of Conexibacter woesei type strain (ID131577).</title>
        <authorList>
            <person name="Pukall R."/>
            <person name="Lapidus A."/>
            <person name="Glavina Del Rio T."/>
            <person name="Copeland A."/>
            <person name="Tice H."/>
            <person name="Cheng J.-F."/>
            <person name="Lucas S."/>
            <person name="Chen F."/>
            <person name="Nolan M."/>
            <person name="Bruce D."/>
            <person name="Goodwin L."/>
            <person name="Pitluck S."/>
            <person name="Mavromatis K."/>
            <person name="Ivanova N."/>
            <person name="Ovchinnikova G."/>
            <person name="Pati A."/>
            <person name="Chen A."/>
            <person name="Palaniappan K."/>
            <person name="Land M."/>
            <person name="Hauser L."/>
            <person name="Chang Y.-J."/>
            <person name="Jeffries C.D."/>
            <person name="Chain P."/>
            <person name="Meincke L."/>
            <person name="Sims D."/>
            <person name="Brettin T."/>
            <person name="Detter J.C."/>
            <person name="Rohde M."/>
            <person name="Goeker M."/>
            <person name="Bristow J."/>
            <person name="Eisen J.A."/>
            <person name="Markowitz V."/>
            <person name="Kyrpides N.C."/>
            <person name="Klenk H.-P."/>
            <person name="Hugenholtz P."/>
        </authorList>
    </citation>
    <scope>NUCLEOTIDE SEQUENCE [LARGE SCALE GENOMIC DNA]</scope>
    <source>
        <strain evidence="3">DSM 14684 / CIP 108061 / JCM 11494 / NBRC 100937 / ID131577</strain>
    </source>
</reference>
<dbReference type="AlphaFoldDB" id="D3FF15"/>